<dbReference type="GO" id="GO:0003677">
    <property type="term" value="F:DNA binding"/>
    <property type="evidence" value="ECO:0007669"/>
    <property type="project" value="InterPro"/>
</dbReference>
<evidence type="ECO:0000256" key="3">
    <source>
        <dbReference type="ARBA" id="ARBA00022723"/>
    </source>
</evidence>
<reference evidence="13 14" key="1">
    <citation type="submission" date="2016-09" db="EMBL/GenBank/DDBJ databases">
        <title>The draft genome of Dichanthelium oligosanthes: A C3 panicoid grass species.</title>
        <authorList>
            <person name="Studer A.J."/>
            <person name="Schnable J.C."/>
            <person name="Brutnell T.P."/>
        </authorList>
    </citation>
    <scope>NUCLEOTIDE SEQUENCE [LARGE SCALE GENOMIC DNA]</scope>
    <source>
        <strain evidence="14">cv. Kellogg 1175</strain>
        <tissue evidence="13">Leaf</tissue>
    </source>
</reference>
<dbReference type="GO" id="GO:0034085">
    <property type="term" value="P:establishment of sister chromatid cohesion"/>
    <property type="evidence" value="ECO:0007669"/>
    <property type="project" value="TreeGrafter"/>
</dbReference>
<evidence type="ECO:0000313" key="14">
    <source>
        <dbReference type="Proteomes" id="UP000095767"/>
    </source>
</evidence>
<feature type="compositionally biased region" description="Acidic residues" evidence="11">
    <location>
        <begin position="167"/>
        <end position="177"/>
    </location>
</feature>
<dbReference type="PANTHER" id="PTHR11472">
    <property type="entry name" value="DNA REPAIR DEAD HELICASE RAD3/XP-D SUBFAMILY MEMBER"/>
    <property type="match status" value="1"/>
</dbReference>
<evidence type="ECO:0000259" key="12">
    <source>
        <dbReference type="PROSITE" id="PS51193"/>
    </source>
</evidence>
<feature type="region of interest" description="Disordered" evidence="11">
    <location>
        <begin position="69"/>
        <end position="130"/>
    </location>
</feature>
<dbReference type="GO" id="GO:0016818">
    <property type="term" value="F:hydrolase activity, acting on acid anhydrides, in phosphorus-containing anhydrides"/>
    <property type="evidence" value="ECO:0007669"/>
    <property type="project" value="InterPro"/>
</dbReference>
<sequence length="952" mass="105618">MPPQPPPPRKDFPAFPFTPYPIQSEFMSFLYGALSSGPGALALLESPTGTGKTLSIICSALQWLLDRRDAPTTSPAHPSGAGEDDDEPDWMRDFTPLPPEKENTKKTTKPPAMRKTAGSGRPGGFGEEDIGEDEGEFLLEEYESDGEDEGRRGAGKRAHCGSSSSSEGEELDEEEEEVTPKVYFTSRTHSQLSQFVGELKRTEFSGKIRTVCLGSRKNLCINKDVLKLGSANRINERCLELQKNKKSSKVKVEDDKRKARQAKSSCGCPMLRNRSLQKEFRSEVSNQGALDIEDLAHIGKTIGTCPYYGSRDMVRSADLVVLPYQSLLLKSARESLGLNLKNSVVIIDEAHNLADSLTNMYNSKITSSQLKAVLSHLDAYLNRFHNVLGAGNRRYIQTLTVLTRSFLRVLTNNEDGASTMSSMTINQFLFSLDIDNINIVKLCQYVKESNVIHKVSGYSNKITSIQDGVNQFGLQQEHDEGSSIACFQALVDFLRSLLNSNDDGRIIVAKQKLSGQPEEAYLKFVMLCAEKIFLEVTRDAHAVILAGGTLQPIEETRLRLCPSLSSADIKFFTCNHIVPPECILPIAVTRGPSGMTFDFSYNSRSSPSMVCTFYLMTSPTFASATLAYIVKVHQAKIVAKMAPVEGNRTAQSAVAVFRAVSKEASFVSLSLILVVHYVLLECTLCFVLILICSCLQIEELGRFICNIVKVVPEGIVMFFSSYDYERRVYDAWTTAGTISKICKKKHIFREPRNSADVEAVFHKYKETIQSCSKNSQDTGVNGALLLAVVGGKISEGINFSDGMGRCVIMVGLPYPSPSDVELIETIKHIETISSSFLVGDDKASGRKYDDGCELQPDYDILRKCSKGGREYYENLCMKAVNQSIGRAIRHINDYAAMLLVDSRYAQASSIKSFSCPTDKLPQWIKARLSCAQNYGEVHRLLHQFFKFNKQKR</sequence>
<evidence type="ECO:0000256" key="4">
    <source>
        <dbReference type="ARBA" id="ARBA00022741"/>
    </source>
</evidence>
<dbReference type="SMART" id="SM00488">
    <property type="entry name" value="DEXDc2"/>
    <property type="match status" value="1"/>
</dbReference>
<evidence type="ECO:0000256" key="1">
    <source>
        <dbReference type="ARBA" id="ARBA00001966"/>
    </source>
</evidence>
<keyword evidence="6 13" id="KW-0347">Helicase</keyword>
<evidence type="ECO:0000313" key="13">
    <source>
        <dbReference type="EMBL" id="OEL34579.1"/>
    </source>
</evidence>
<feature type="domain" description="Helicase ATP-binding" evidence="12">
    <location>
        <begin position="9"/>
        <end position="399"/>
    </location>
</feature>
<keyword evidence="10" id="KW-0413">Isomerase</keyword>
<dbReference type="GO" id="GO:0005634">
    <property type="term" value="C:nucleus"/>
    <property type="evidence" value="ECO:0007669"/>
    <property type="project" value="TreeGrafter"/>
</dbReference>
<dbReference type="PROSITE" id="PS51193">
    <property type="entry name" value="HELICASE_ATP_BIND_2"/>
    <property type="match status" value="1"/>
</dbReference>
<dbReference type="InterPro" id="IPR045028">
    <property type="entry name" value="DinG/Rad3-like"/>
</dbReference>
<feature type="region of interest" description="Disordered" evidence="11">
    <location>
        <begin position="143"/>
        <end position="180"/>
    </location>
</feature>
<dbReference type="GO" id="GO:0046872">
    <property type="term" value="F:metal ion binding"/>
    <property type="evidence" value="ECO:0007669"/>
    <property type="project" value="UniProtKB-KW"/>
</dbReference>
<dbReference type="GO" id="GO:0006139">
    <property type="term" value="P:nucleobase-containing compound metabolic process"/>
    <property type="evidence" value="ECO:0007669"/>
    <property type="project" value="InterPro"/>
</dbReference>
<dbReference type="Gene3D" id="3.40.50.300">
    <property type="entry name" value="P-loop containing nucleotide triphosphate hydrolases"/>
    <property type="match status" value="3"/>
</dbReference>
<evidence type="ECO:0000256" key="10">
    <source>
        <dbReference type="ARBA" id="ARBA00023235"/>
    </source>
</evidence>
<keyword evidence="8" id="KW-0408">Iron</keyword>
<evidence type="ECO:0000256" key="2">
    <source>
        <dbReference type="ARBA" id="ARBA00008435"/>
    </source>
</evidence>
<dbReference type="InterPro" id="IPR010614">
    <property type="entry name" value="RAD3-like_helicase_DEAD"/>
</dbReference>
<dbReference type="GO" id="GO:0003678">
    <property type="term" value="F:DNA helicase activity"/>
    <property type="evidence" value="ECO:0007669"/>
    <property type="project" value="InterPro"/>
</dbReference>
<comment type="cofactor">
    <cofactor evidence="1">
        <name>[4Fe-4S] cluster</name>
        <dbReference type="ChEBI" id="CHEBI:49883"/>
    </cofactor>
</comment>
<name>A0A1E5WAX7_9POAL</name>
<dbReference type="EMBL" id="LWDX02014886">
    <property type="protein sequence ID" value="OEL34579.1"/>
    <property type="molecule type" value="Genomic_DNA"/>
</dbReference>
<dbReference type="InterPro" id="IPR027417">
    <property type="entry name" value="P-loop_NTPase"/>
</dbReference>
<dbReference type="OrthoDB" id="267079at2759"/>
<dbReference type="InterPro" id="IPR014001">
    <property type="entry name" value="Helicase_ATP-bd"/>
</dbReference>
<accession>A0A1E5WAX7</accession>
<dbReference type="PANTHER" id="PTHR11472:SF41">
    <property type="entry name" value="ATP-DEPENDENT DNA HELICASE DDX11-RELATED"/>
    <property type="match status" value="1"/>
</dbReference>
<dbReference type="Proteomes" id="UP000095767">
    <property type="component" value="Unassembled WGS sequence"/>
</dbReference>
<dbReference type="SUPFAM" id="SSF52540">
    <property type="entry name" value="P-loop containing nucleoside triphosphate hydrolases"/>
    <property type="match status" value="1"/>
</dbReference>
<evidence type="ECO:0000256" key="5">
    <source>
        <dbReference type="ARBA" id="ARBA00022801"/>
    </source>
</evidence>
<dbReference type="InterPro" id="IPR002464">
    <property type="entry name" value="DNA/RNA_helicase_DEAH_CS"/>
</dbReference>
<gene>
    <name evidence="13" type="ORF">BAE44_0004401</name>
</gene>
<keyword evidence="7" id="KW-0067">ATP-binding</keyword>
<dbReference type="SMART" id="SM00491">
    <property type="entry name" value="HELICc2"/>
    <property type="match status" value="1"/>
</dbReference>
<dbReference type="GO" id="GO:0005524">
    <property type="term" value="F:ATP binding"/>
    <property type="evidence" value="ECO:0007669"/>
    <property type="project" value="UniProtKB-KW"/>
</dbReference>
<evidence type="ECO:0000256" key="11">
    <source>
        <dbReference type="SAM" id="MobiDB-lite"/>
    </source>
</evidence>
<dbReference type="STRING" id="888268.A0A1E5WAX7"/>
<dbReference type="GO" id="GO:0051536">
    <property type="term" value="F:iron-sulfur cluster binding"/>
    <property type="evidence" value="ECO:0007669"/>
    <property type="project" value="UniProtKB-KW"/>
</dbReference>
<dbReference type="AlphaFoldDB" id="A0A1E5WAX7"/>
<keyword evidence="4" id="KW-0547">Nucleotide-binding</keyword>
<comment type="caution">
    <text evidence="13">The sequence shown here is derived from an EMBL/GenBank/DDBJ whole genome shotgun (WGS) entry which is preliminary data.</text>
</comment>
<protein>
    <submittedName>
        <fullName evidence="13">Putative ATP-dependent DNA helicase DDX11</fullName>
    </submittedName>
</protein>
<dbReference type="InterPro" id="IPR006554">
    <property type="entry name" value="Helicase-like_DEXD_c2"/>
</dbReference>
<keyword evidence="5" id="KW-0378">Hydrolase</keyword>
<evidence type="ECO:0000256" key="9">
    <source>
        <dbReference type="ARBA" id="ARBA00023014"/>
    </source>
</evidence>
<dbReference type="Pfam" id="PF13307">
    <property type="entry name" value="Helicase_C_2"/>
    <property type="match status" value="1"/>
</dbReference>
<evidence type="ECO:0000256" key="6">
    <source>
        <dbReference type="ARBA" id="ARBA00022806"/>
    </source>
</evidence>
<evidence type="ECO:0000256" key="8">
    <source>
        <dbReference type="ARBA" id="ARBA00023004"/>
    </source>
</evidence>
<dbReference type="InterPro" id="IPR006555">
    <property type="entry name" value="ATP-dep_Helicase_C"/>
</dbReference>
<keyword evidence="14" id="KW-1185">Reference proteome</keyword>
<proteinExistence type="inferred from homology"/>
<dbReference type="PROSITE" id="PS00690">
    <property type="entry name" value="DEAH_ATP_HELICASE"/>
    <property type="match status" value="1"/>
</dbReference>
<dbReference type="SMART" id="SM00487">
    <property type="entry name" value="DEXDc"/>
    <property type="match status" value="1"/>
</dbReference>
<dbReference type="Pfam" id="PF06733">
    <property type="entry name" value="DEAD_2"/>
    <property type="match status" value="1"/>
</dbReference>
<dbReference type="InterPro" id="IPR014013">
    <property type="entry name" value="Helic_SF1/SF2_ATP-bd_DinG/Rad3"/>
</dbReference>
<keyword evidence="3" id="KW-0479">Metal-binding</keyword>
<comment type="similarity">
    <text evidence="2">Belongs to the DEAD box helicase family. DEAH subfamily. DDX11/CHL1 sub-subfamily.</text>
</comment>
<organism evidence="13 14">
    <name type="scientific">Dichanthelium oligosanthes</name>
    <dbReference type="NCBI Taxonomy" id="888268"/>
    <lineage>
        <taxon>Eukaryota</taxon>
        <taxon>Viridiplantae</taxon>
        <taxon>Streptophyta</taxon>
        <taxon>Embryophyta</taxon>
        <taxon>Tracheophyta</taxon>
        <taxon>Spermatophyta</taxon>
        <taxon>Magnoliopsida</taxon>
        <taxon>Liliopsida</taxon>
        <taxon>Poales</taxon>
        <taxon>Poaceae</taxon>
        <taxon>PACMAD clade</taxon>
        <taxon>Panicoideae</taxon>
        <taxon>Panicodae</taxon>
        <taxon>Paniceae</taxon>
        <taxon>Dichantheliinae</taxon>
        <taxon>Dichanthelium</taxon>
    </lineage>
</organism>
<evidence type="ECO:0000256" key="7">
    <source>
        <dbReference type="ARBA" id="ARBA00022840"/>
    </source>
</evidence>
<keyword evidence="9" id="KW-0411">Iron-sulfur</keyword>